<evidence type="ECO:0000313" key="1">
    <source>
        <dbReference type="EMBL" id="CAL1412187.1"/>
    </source>
</evidence>
<protein>
    <submittedName>
        <fullName evidence="1">Uncharacterized protein</fullName>
    </submittedName>
</protein>
<dbReference type="AlphaFoldDB" id="A0AAV2GP02"/>
<reference evidence="1 2" key="1">
    <citation type="submission" date="2024-04" db="EMBL/GenBank/DDBJ databases">
        <authorList>
            <person name="Fracassetti M."/>
        </authorList>
    </citation>
    <scope>NUCLEOTIDE SEQUENCE [LARGE SCALE GENOMIC DNA]</scope>
</reference>
<dbReference type="Proteomes" id="UP001497516">
    <property type="component" value="Chromosome 9"/>
</dbReference>
<gene>
    <name evidence="1" type="ORF">LTRI10_LOCUS51496</name>
</gene>
<keyword evidence="2" id="KW-1185">Reference proteome</keyword>
<organism evidence="1 2">
    <name type="scientific">Linum trigynum</name>
    <dbReference type="NCBI Taxonomy" id="586398"/>
    <lineage>
        <taxon>Eukaryota</taxon>
        <taxon>Viridiplantae</taxon>
        <taxon>Streptophyta</taxon>
        <taxon>Embryophyta</taxon>
        <taxon>Tracheophyta</taxon>
        <taxon>Spermatophyta</taxon>
        <taxon>Magnoliopsida</taxon>
        <taxon>eudicotyledons</taxon>
        <taxon>Gunneridae</taxon>
        <taxon>Pentapetalae</taxon>
        <taxon>rosids</taxon>
        <taxon>fabids</taxon>
        <taxon>Malpighiales</taxon>
        <taxon>Linaceae</taxon>
        <taxon>Linum</taxon>
    </lineage>
</organism>
<evidence type="ECO:0000313" key="2">
    <source>
        <dbReference type="Proteomes" id="UP001497516"/>
    </source>
</evidence>
<proteinExistence type="predicted"/>
<dbReference type="EMBL" id="OZ034822">
    <property type="protein sequence ID" value="CAL1412187.1"/>
    <property type="molecule type" value="Genomic_DNA"/>
</dbReference>
<name>A0AAV2GP02_9ROSI</name>
<accession>A0AAV2GP02</accession>
<sequence length="79" mass="9735">MSCCLGEMKRNHLYMEIKARIEMSHQRRCDRRWRSSRNTCQSRKRQKMDLRVVDHQWESEWTTREASKNPNLVVWKALK</sequence>